<comment type="caution">
    <text evidence="1">The sequence shown here is derived from an EMBL/GenBank/DDBJ whole genome shotgun (WGS) entry which is preliminary data.</text>
</comment>
<dbReference type="InterPro" id="IPR020458">
    <property type="entry name" value="Znf_DskA_TraR_CS"/>
</dbReference>
<protein>
    <submittedName>
        <fullName evidence="1">RNA polymerase-binding transcription factor DksA</fullName>
    </submittedName>
</protein>
<dbReference type="PROSITE" id="PS01102">
    <property type="entry name" value="ZF_DKSA_1"/>
    <property type="match status" value="1"/>
</dbReference>
<evidence type="ECO:0000313" key="1">
    <source>
        <dbReference type="EMBL" id="MET4756541.1"/>
    </source>
</evidence>
<proteinExistence type="predicted"/>
<dbReference type="RefSeq" id="WP_354010877.1">
    <property type="nucleotide sequence ID" value="NZ_JBEWTA010000001.1"/>
</dbReference>
<accession>A0ABV2SH45</accession>
<name>A0ABV2SH45_9GAMM</name>
<reference evidence="1 2" key="1">
    <citation type="submission" date="2024-06" db="EMBL/GenBank/DDBJ databases">
        <title>Genomic Encyclopedia of Type Strains, Phase V (KMG-V): Genome sequencing to study the core and pangenomes of soil and plant-associated prokaryotes.</title>
        <authorList>
            <person name="Whitman W."/>
        </authorList>
    </citation>
    <scope>NUCLEOTIDE SEQUENCE [LARGE SCALE GENOMIC DNA]</scope>
    <source>
        <strain evidence="1 2">NE40</strain>
    </source>
</reference>
<dbReference type="Proteomes" id="UP001549366">
    <property type="component" value="Unassembled WGS sequence"/>
</dbReference>
<dbReference type="EMBL" id="JBEWTB010000002">
    <property type="protein sequence ID" value="MET4756541.1"/>
    <property type="molecule type" value="Genomic_DNA"/>
</dbReference>
<keyword evidence="2" id="KW-1185">Reference proteome</keyword>
<gene>
    <name evidence="1" type="ORF">V5J35_001733</name>
</gene>
<evidence type="ECO:0000313" key="2">
    <source>
        <dbReference type="Proteomes" id="UP001549366"/>
    </source>
</evidence>
<sequence length="77" mass="8864">MKRPTSKILMITSRQQARLQGVQYLTVKHSEDNCSQCGLQISSQRQIEHPGCSFCQVCTDQLQDSNQFHKSKRPNQQ</sequence>
<organism evidence="1 2">
    <name type="scientific">Endozoicomonas lisbonensis</name>
    <dbReference type="NCBI Taxonomy" id="3120522"/>
    <lineage>
        <taxon>Bacteria</taxon>
        <taxon>Pseudomonadati</taxon>
        <taxon>Pseudomonadota</taxon>
        <taxon>Gammaproteobacteria</taxon>
        <taxon>Oceanospirillales</taxon>
        <taxon>Endozoicomonadaceae</taxon>
        <taxon>Endozoicomonas</taxon>
    </lineage>
</organism>